<keyword evidence="2" id="KW-1185">Reference proteome</keyword>
<comment type="caution">
    <text evidence="1">The sequence shown here is derived from an EMBL/GenBank/DDBJ whole genome shotgun (WGS) entry which is preliminary data.</text>
</comment>
<sequence>MSDVPTLQDWVRFHGTFNPDPERHVEKVEFEVEANDAVSSTDGIDRNPVYFTDIQFQSGNVLTGWTPNTKEMMKQLTWTDDEKQNVASPNEFEGNEPTVYENVKKRWFNLMGRGNTTLVVPNYLPEDWEVPILPTGLDITLYPKEDFDLCRVCTEAGTKLPEEEWHYKDIIDEYREKEERGGGYAEYRNLQRVLSLFEDHPLHYRHTREMWFEGAEAGTEILVHANTRIARVGDNYLDLIQRKPLDLNGYTYPVQIEGNKFLIAPKGSTRFRVEFYKKKTLELITEDEDGNRVKKEYSYLEDVGVGFHGYASFFQWTYGREQY</sequence>
<proteinExistence type="predicted"/>
<dbReference type="Proteomes" id="UP000321051">
    <property type="component" value="Unassembled WGS sequence"/>
</dbReference>
<evidence type="ECO:0000313" key="2">
    <source>
        <dbReference type="Proteomes" id="UP000321051"/>
    </source>
</evidence>
<protein>
    <submittedName>
        <fullName evidence="1">Uncharacterized protein</fullName>
    </submittedName>
</protein>
<organism evidence="1 2">
    <name type="scientific">Marinococcus halophilus</name>
    <dbReference type="NCBI Taxonomy" id="1371"/>
    <lineage>
        <taxon>Bacteria</taxon>
        <taxon>Bacillati</taxon>
        <taxon>Bacillota</taxon>
        <taxon>Bacilli</taxon>
        <taxon>Bacillales</taxon>
        <taxon>Bacillaceae</taxon>
        <taxon>Marinococcus</taxon>
    </lineage>
</organism>
<accession>A0A510Y2Q7</accession>
<reference evidence="1 2" key="1">
    <citation type="submission" date="2019-07" db="EMBL/GenBank/DDBJ databases">
        <title>Whole genome shotgun sequence of Marinococcus halophilus NBRC 102359.</title>
        <authorList>
            <person name="Hosoyama A."/>
            <person name="Uohara A."/>
            <person name="Ohji S."/>
            <person name="Ichikawa N."/>
        </authorList>
    </citation>
    <scope>NUCLEOTIDE SEQUENCE [LARGE SCALE GENOMIC DNA]</scope>
    <source>
        <strain evidence="1 2">NBRC 102359</strain>
    </source>
</reference>
<gene>
    <name evidence="1" type="ORF">MHA01_00360</name>
</gene>
<dbReference type="AlphaFoldDB" id="A0A510Y2Q7"/>
<dbReference type="OrthoDB" id="2913521at2"/>
<dbReference type="RefSeq" id="WP_094907758.1">
    <property type="nucleotide sequence ID" value="NZ_BJUN01000001.1"/>
</dbReference>
<evidence type="ECO:0000313" key="1">
    <source>
        <dbReference type="EMBL" id="GEK57131.1"/>
    </source>
</evidence>
<name>A0A510Y2Q7_MARHA</name>
<dbReference type="EMBL" id="BJUN01000001">
    <property type="protein sequence ID" value="GEK57131.1"/>
    <property type="molecule type" value="Genomic_DNA"/>
</dbReference>